<name>A0A510X3S5_9GAMM</name>
<feature type="transmembrane region" description="Helical" evidence="6">
    <location>
        <begin position="178"/>
        <end position="202"/>
    </location>
</feature>
<comment type="caution">
    <text evidence="8">The sequence shown here is derived from an EMBL/GenBank/DDBJ whole genome shotgun (WGS) entry which is preliminary data.</text>
</comment>
<dbReference type="AlphaFoldDB" id="A0A510X3S5"/>
<feature type="transmembrane region" description="Helical" evidence="6">
    <location>
        <begin position="47"/>
        <end position="69"/>
    </location>
</feature>
<feature type="transmembrane region" description="Helical" evidence="6">
    <location>
        <begin position="111"/>
        <end position="131"/>
    </location>
</feature>
<evidence type="ECO:0000256" key="5">
    <source>
        <dbReference type="ARBA" id="ARBA00023136"/>
    </source>
</evidence>
<keyword evidence="3 6" id="KW-0812">Transmembrane</keyword>
<dbReference type="Proteomes" id="UP000321275">
    <property type="component" value="Unassembled WGS sequence"/>
</dbReference>
<feature type="transmembrane region" description="Helical" evidence="6">
    <location>
        <begin position="249"/>
        <end position="269"/>
    </location>
</feature>
<dbReference type="InterPro" id="IPR051204">
    <property type="entry name" value="ABC_transp_perm/SBD"/>
</dbReference>
<dbReference type="GO" id="GO:0031460">
    <property type="term" value="P:glycine betaine transport"/>
    <property type="evidence" value="ECO:0007669"/>
    <property type="project" value="TreeGrafter"/>
</dbReference>
<dbReference type="InterPro" id="IPR035906">
    <property type="entry name" value="MetI-like_sf"/>
</dbReference>
<proteinExistence type="inferred from homology"/>
<dbReference type="Gene3D" id="1.10.3720.10">
    <property type="entry name" value="MetI-like"/>
    <property type="match status" value="1"/>
</dbReference>
<keyword evidence="5 6" id="KW-0472">Membrane</keyword>
<keyword evidence="9" id="KW-1185">Reference proteome</keyword>
<evidence type="ECO:0000259" key="7">
    <source>
        <dbReference type="PROSITE" id="PS50928"/>
    </source>
</evidence>
<evidence type="ECO:0000313" key="9">
    <source>
        <dbReference type="Proteomes" id="UP000321275"/>
    </source>
</evidence>
<accession>A0A510X3S5</accession>
<evidence type="ECO:0000313" key="8">
    <source>
        <dbReference type="EMBL" id="GEK46072.1"/>
    </source>
</evidence>
<dbReference type="SUPFAM" id="SSF161098">
    <property type="entry name" value="MetI-like"/>
    <property type="match status" value="1"/>
</dbReference>
<feature type="transmembrane region" description="Helical" evidence="6">
    <location>
        <begin position="324"/>
        <end position="348"/>
    </location>
</feature>
<comment type="subcellular location">
    <subcellularLocation>
        <location evidence="1 6">Cell membrane</location>
        <topology evidence="1 6">Multi-pass membrane protein</topology>
    </subcellularLocation>
</comment>
<gene>
    <name evidence="8" type="ORF">HPA02_03550</name>
</gene>
<dbReference type="PANTHER" id="PTHR30177">
    <property type="entry name" value="GLYCINE BETAINE/L-PROLINE TRANSPORT SYSTEM PERMEASE PROTEIN PROW"/>
    <property type="match status" value="1"/>
</dbReference>
<feature type="transmembrane region" description="Helical" evidence="6">
    <location>
        <begin position="354"/>
        <end position="379"/>
    </location>
</feature>
<evidence type="ECO:0000256" key="2">
    <source>
        <dbReference type="ARBA" id="ARBA00022448"/>
    </source>
</evidence>
<dbReference type="GO" id="GO:0005886">
    <property type="term" value="C:plasma membrane"/>
    <property type="evidence" value="ECO:0007669"/>
    <property type="project" value="UniProtKB-SubCell"/>
</dbReference>
<keyword evidence="4 6" id="KW-1133">Transmembrane helix</keyword>
<comment type="similarity">
    <text evidence="6">Belongs to the binding-protein-dependent transport system permease family.</text>
</comment>
<organism evidence="8 9">
    <name type="scientific">Bisbaumannia pacifica</name>
    <dbReference type="NCBI Taxonomy" id="77098"/>
    <lineage>
        <taxon>Bacteria</taxon>
        <taxon>Pseudomonadati</taxon>
        <taxon>Pseudomonadota</taxon>
        <taxon>Gammaproteobacteria</taxon>
        <taxon>Oceanospirillales</taxon>
        <taxon>Halomonadaceae</taxon>
        <taxon>Bisbaumannia</taxon>
    </lineage>
</organism>
<dbReference type="Pfam" id="PF00528">
    <property type="entry name" value="BPD_transp_1"/>
    <property type="match status" value="1"/>
</dbReference>
<evidence type="ECO:0000256" key="6">
    <source>
        <dbReference type="RuleBase" id="RU363032"/>
    </source>
</evidence>
<evidence type="ECO:0000256" key="3">
    <source>
        <dbReference type="ARBA" id="ARBA00022692"/>
    </source>
</evidence>
<dbReference type="CDD" id="cd06261">
    <property type="entry name" value="TM_PBP2"/>
    <property type="match status" value="1"/>
</dbReference>
<evidence type="ECO:0000256" key="4">
    <source>
        <dbReference type="ARBA" id="ARBA00022989"/>
    </source>
</evidence>
<dbReference type="PANTHER" id="PTHR30177:SF30">
    <property type="entry name" value="GLYCINE BETAINE UPTAKE SYSTEM PERMEASE PROTEIN YEHY"/>
    <property type="match status" value="1"/>
</dbReference>
<feature type="transmembrane region" description="Helical" evidence="6">
    <location>
        <begin position="214"/>
        <end position="237"/>
    </location>
</feature>
<sequence>MAVHSSSRAANRVLLVLGLALLAALLTLDLASVAPNRILPGEGVSLWAWLGPWSASVWAFPLLVMAFAWRGSARALVLARVVVVAALALLPWVLAAFAASRVPDASSQARVTLGAGFWVLLFLLLMCWVELHARLRHGLWLVLLPLLSLGLALTQGHLESLALIREYASRSDAFHAALRYHLLLVSAAVGLSLLLAFALALAMRRFPSLRRGGFALLSLIQTIPSLALFGLLLAPLAWLAARYAWLGELGVQGIGWAPALIALVGYSLLPMTRNSVVALDGVDPRVVEAARGMGMSPAQVFWRVRLPLAAPVILEGIRITTVQAVGLAAVAALIGAGGLGTFIFQGLGQAAMDLVLLGALPILALAVAADSLLSALARLTRRQPGREAR</sequence>
<reference evidence="8 9" key="1">
    <citation type="submission" date="2019-07" db="EMBL/GenBank/DDBJ databases">
        <title>Whole genome shotgun sequence of Halomonas pacifica NBRC 102220.</title>
        <authorList>
            <person name="Hosoyama A."/>
            <person name="Uohara A."/>
            <person name="Ohji S."/>
            <person name="Ichikawa N."/>
        </authorList>
    </citation>
    <scope>NUCLEOTIDE SEQUENCE [LARGE SCALE GENOMIC DNA]</scope>
    <source>
        <strain evidence="8 9">NBRC 102220</strain>
    </source>
</reference>
<dbReference type="EMBL" id="BJUK01000003">
    <property type="protein sequence ID" value="GEK46072.1"/>
    <property type="molecule type" value="Genomic_DNA"/>
</dbReference>
<dbReference type="InterPro" id="IPR000515">
    <property type="entry name" value="MetI-like"/>
</dbReference>
<dbReference type="GO" id="GO:0055085">
    <property type="term" value="P:transmembrane transport"/>
    <property type="evidence" value="ECO:0007669"/>
    <property type="project" value="InterPro"/>
</dbReference>
<feature type="transmembrane region" description="Helical" evidence="6">
    <location>
        <begin position="138"/>
        <end position="158"/>
    </location>
</feature>
<feature type="transmembrane region" description="Helical" evidence="6">
    <location>
        <begin position="76"/>
        <end position="99"/>
    </location>
</feature>
<keyword evidence="2 6" id="KW-0813">Transport</keyword>
<evidence type="ECO:0000256" key="1">
    <source>
        <dbReference type="ARBA" id="ARBA00004651"/>
    </source>
</evidence>
<dbReference type="PROSITE" id="PS50928">
    <property type="entry name" value="ABC_TM1"/>
    <property type="match status" value="1"/>
</dbReference>
<protein>
    <submittedName>
        <fullName evidence="8">Osmoprotectant uptake system permease</fullName>
    </submittedName>
</protein>
<feature type="domain" description="ABC transmembrane type-1" evidence="7">
    <location>
        <begin position="178"/>
        <end position="373"/>
    </location>
</feature>